<dbReference type="InterPro" id="IPR043128">
    <property type="entry name" value="Rev_trsase/Diguanyl_cyclase"/>
</dbReference>
<dbReference type="Pfam" id="PF13426">
    <property type="entry name" value="PAS_9"/>
    <property type="match status" value="1"/>
</dbReference>
<feature type="transmembrane region" description="Helical" evidence="1">
    <location>
        <begin position="24"/>
        <end position="44"/>
    </location>
</feature>
<dbReference type="InterPro" id="IPR052163">
    <property type="entry name" value="DGC-Regulatory_Protein"/>
</dbReference>
<dbReference type="CDD" id="cd00130">
    <property type="entry name" value="PAS"/>
    <property type="match status" value="1"/>
</dbReference>
<dbReference type="PROSITE" id="PS50112">
    <property type="entry name" value="PAS"/>
    <property type="match status" value="1"/>
</dbReference>
<keyword evidence="1" id="KW-0472">Membrane</keyword>
<dbReference type="PROSITE" id="PS50885">
    <property type="entry name" value="HAMP"/>
    <property type="match status" value="1"/>
</dbReference>
<dbReference type="Gene3D" id="6.10.340.10">
    <property type="match status" value="1"/>
</dbReference>
<dbReference type="PROSITE" id="PS50887">
    <property type="entry name" value="GGDEF"/>
    <property type="match status" value="1"/>
</dbReference>
<name>A0A2Z6GC41_9PROT</name>
<keyword evidence="7" id="KW-1185">Reference proteome</keyword>
<dbReference type="InterPro" id="IPR003660">
    <property type="entry name" value="HAMP_dom"/>
</dbReference>
<evidence type="ECO:0000259" key="3">
    <source>
        <dbReference type="PROSITE" id="PS50113"/>
    </source>
</evidence>
<dbReference type="InterPro" id="IPR000700">
    <property type="entry name" value="PAS-assoc_C"/>
</dbReference>
<dbReference type="Pfam" id="PF00990">
    <property type="entry name" value="GGDEF"/>
    <property type="match status" value="1"/>
</dbReference>
<sequence>MLSLFVNFLHYVRQAWGRTIRRQLVWSFSLASLCIILSSGYLLYSYQRHFLFAQDMQVSIDLVKMLASSAGTKVLSEDIASLDELMEVAEETRDLKSAIVTNLGREILAGTQGHHFAKYLDNSSGSRTLPSLPITQVLQDEPSYIVVAAPILVAKQHIGWILIEMTRDTSIANLRDFVIAELGIVIVLIGITTMVANILARRLTDGLQRIVKVAADAEGGKTFLRTDVNRSDEVGLLARHIYRMLDTINQEKSELQEKEYFLSESQRIAHIGSWRYEFSGKLLWSDETYRIFCVDPRIFSPTVESLISLICLDDKQAMQTWIRACASGNKPAPLEFRINAPDGSVRTLSGYGELQYGVGNEPSHMVGMVLDITERKHAERELRVAAIAFESQEGIMITDANNVIIRVNKAFSKITGYSEVETIGQTPKILSSGRHDSAFYAAMWQSIQQFGTWQGEIWNRRRNGEAYPEQLTITRVSDADGKTTNYVGTMDDITYRKATEDQIRYMAFFDALTKLPNRRLFGDRLSQAMTTSKREGRYGALMFLDLDNFKPLNDRYGHKVGDLLLIEVANRIGACVRESDTVGRFGGDEFVVVLAELDEDQARSKAQANIVAEKIRASLSLTYNLTNRQEGVAEYVVEHQCTSSIGVVMFMGQDVGIDDLFKRADTAMYNAKASGRNLIRFYDELV</sequence>
<evidence type="ECO:0000313" key="7">
    <source>
        <dbReference type="Proteomes" id="UP000033070"/>
    </source>
</evidence>
<feature type="domain" description="GGDEF" evidence="5">
    <location>
        <begin position="537"/>
        <end position="684"/>
    </location>
</feature>
<dbReference type="PANTHER" id="PTHR46663">
    <property type="entry name" value="DIGUANYLATE CYCLASE DGCT-RELATED"/>
    <property type="match status" value="1"/>
</dbReference>
<dbReference type="InterPro" id="IPR029787">
    <property type="entry name" value="Nucleotide_cyclase"/>
</dbReference>
<dbReference type="FunFam" id="3.30.70.270:FF:000001">
    <property type="entry name" value="Diguanylate cyclase domain protein"/>
    <property type="match status" value="1"/>
</dbReference>
<dbReference type="PROSITE" id="PS50113">
    <property type="entry name" value="PAC"/>
    <property type="match status" value="2"/>
</dbReference>
<dbReference type="KEGG" id="fam:OYT1_ch1414"/>
<evidence type="ECO:0000259" key="2">
    <source>
        <dbReference type="PROSITE" id="PS50112"/>
    </source>
</evidence>
<dbReference type="GO" id="GO:0007165">
    <property type="term" value="P:signal transduction"/>
    <property type="evidence" value="ECO:0007669"/>
    <property type="project" value="InterPro"/>
</dbReference>
<dbReference type="STRING" id="1188319.OYT1_02074"/>
<dbReference type="AlphaFoldDB" id="A0A2Z6GC41"/>
<dbReference type="EMBL" id="AP018738">
    <property type="protein sequence ID" value="BBE50970.1"/>
    <property type="molecule type" value="Genomic_DNA"/>
</dbReference>
<dbReference type="PANTHER" id="PTHR46663:SF3">
    <property type="entry name" value="SLL0267 PROTEIN"/>
    <property type="match status" value="1"/>
</dbReference>
<dbReference type="SMART" id="SM00267">
    <property type="entry name" value="GGDEF"/>
    <property type="match status" value="1"/>
</dbReference>
<dbReference type="Gene3D" id="3.30.450.20">
    <property type="entry name" value="PAS domain"/>
    <property type="match status" value="2"/>
</dbReference>
<keyword evidence="1" id="KW-0812">Transmembrane</keyword>
<dbReference type="Pfam" id="PF08447">
    <property type="entry name" value="PAS_3"/>
    <property type="match status" value="1"/>
</dbReference>
<reference evidence="6 7" key="1">
    <citation type="submission" date="2018-06" db="EMBL/GenBank/DDBJ databases">
        <title>OYT1 Genome Sequencing.</title>
        <authorList>
            <person name="Kato S."/>
            <person name="Itoh T."/>
            <person name="Ohkuma M."/>
        </authorList>
    </citation>
    <scope>NUCLEOTIDE SEQUENCE [LARGE SCALE GENOMIC DNA]</scope>
    <source>
        <strain evidence="6 7">OYT1</strain>
    </source>
</reference>
<dbReference type="InterPro" id="IPR013655">
    <property type="entry name" value="PAS_fold_3"/>
</dbReference>
<dbReference type="Gene3D" id="3.30.70.270">
    <property type="match status" value="1"/>
</dbReference>
<dbReference type="SUPFAM" id="SSF55785">
    <property type="entry name" value="PYP-like sensor domain (PAS domain)"/>
    <property type="match status" value="2"/>
</dbReference>
<feature type="domain" description="HAMP" evidence="4">
    <location>
        <begin position="201"/>
        <end position="253"/>
    </location>
</feature>
<dbReference type="SMART" id="SM00091">
    <property type="entry name" value="PAS"/>
    <property type="match status" value="1"/>
</dbReference>
<evidence type="ECO:0000259" key="4">
    <source>
        <dbReference type="PROSITE" id="PS50885"/>
    </source>
</evidence>
<dbReference type="GO" id="GO:0016020">
    <property type="term" value="C:membrane"/>
    <property type="evidence" value="ECO:0007669"/>
    <property type="project" value="InterPro"/>
</dbReference>
<dbReference type="InterPro" id="IPR001610">
    <property type="entry name" value="PAC"/>
</dbReference>
<dbReference type="OrthoDB" id="8526884at2"/>
<dbReference type="InterPro" id="IPR035965">
    <property type="entry name" value="PAS-like_dom_sf"/>
</dbReference>
<feature type="domain" description="PAC" evidence="3">
    <location>
        <begin position="453"/>
        <end position="505"/>
    </location>
</feature>
<dbReference type="SMART" id="SM00086">
    <property type="entry name" value="PAC"/>
    <property type="match status" value="2"/>
</dbReference>
<dbReference type="SUPFAM" id="SSF55073">
    <property type="entry name" value="Nucleotide cyclase"/>
    <property type="match status" value="1"/>
</dbReference>
<dbReference type="NCBIfam" id="TIGR00229">
    <property type="entry name" value="sensory_box"/>
    <property type="match status" value="1"/>
</dbReference>
<dbReference type="RefSeq" id="WP_062627190.1">
    <property type="nucleotide sequence ID" value="NZ_AP018738.1"/>
</dbReference>
<evidence type="ECO:0000259" key="5">
    <source>
        <dbReference type="PROSITE" id="PS50887"/>
    </source>
</evidence>
<dbReference type="Gene3D" id="2.10.70.100">
    <property type="match status" value="1"/>
</dbReference>
<dbReference type="GO" id="GO:0003824">
    <property type="term" value="F:catalytic activity"/>
    <property type="evidence" value="ECO:0007669"/>
    <property type="project" value="UniProtKB-ARBA"/>
</dbReference>
<dbReference type="InterPro" id="IPR000160">
    <property type="entry name" value="GGDEF_dom"/>
</dbReference>
<dbReference type="Proteomes" id="UP000033070">
    <property type="component" value="Chromosome"/>
</dbReference>
<dbReference type="NCBIfam" id="TIGR00254">
    <property type="entry name" value="GGDEF"/>
    <property type="match status" value="1"/>
</dbReference>
<gene>
    <name evidence="6" type="ORF">OYT1_ch1414</name>
</gene>
<evidence type="ECO:0000313" key="6">
    <source>
        <dbReference type="EMBL" id="BBE50970.1"/>
    </source>
</evidence>
<protein>
    <submittedName>
        <fullName evidence="6">Putative diguanylate cyclase YegE</fullName>
    </submittedName>
</protein>
<feature type="domain" description="PAC" evidence="3">
    <location>
        <begin position="332"/>
        <end position="384"/>
    </location>
</feature>
<dbReference type="InterPro" id="IPR000014">
    <property type="entry name" value="PAS"/>
</dbReference>
<evidence type="ECO:0000256" key="1">
    <source>
        <dbReference type="SAM" id="Phobius"/>
    </source>
</evidence>
<keyword evidence="1" id="KW-1133">Transmembrane helix</keyword>
<dbReference type="CDD" id="cd01949">
    <property type="entry name" value="GGDEF"/>
    <property type="match status" value="1"/>
</dbReference>
<feature type="domain" description="PAS" evidence="2">
    <location>
        <begin position="380"/>
        <end position="426"/>
    </location>
</feature>
<dbReference type="CDD" id="cd06225">
    <property type="entry name" value="HAMP"/>
    <property type="match status" value="1"/>
</dbReference>
<accession>A0A2Z6GC41</accession>
<proteinExistence type="predicted"/>
<feature type="transmembrane region" description="Helical" evidence="1">
    <location>
        <begin position="177"/>
        <end position="200"/>
    </location>
</feature>
<organism evidence="6 7">
    <name type="scientific">Ferriphaselus amnicola</name>
    <dbReference type="NCBI Taxonomy" id="1188319"/>
    <lineage>
        <taxon>Bacteria</taxon>
        <taxon>Pseudomonadati</taxon>
        <taxon>Pseudomonadota</taxon>
        <taxon>Betaproteobacteria</taxon>
        <taxon>Nitrosomonadales</taxon>
        <taxon>Gallionellaceae</taxon>
        <taxon>Ferriphaselus</taxon>
    </lineage>
</organism>